<dbReference type="GO" id="GO:0000175">
    <property type="term" value="F:3'-5'-RNA exonuclease activity"/>
    <property type="evidence" value="ECO:0000318"/>
    <property type="project" value="GO_Central"/>
</dbReference>
<dbReference type="AlphaFoldDB" id="A8WRS4"/>
<dbReference type="FunFam" id="3.30.420.10:FF:000157">
    <property type="entry name" value="Cell death-related nuclease 4"/>
    <property type="match status" value="1"/>
</dbReference>
<dbReference type="HOGENOM" id="CLU_435622_0_0_1"/>
<dbReference type="InterPro" id="IPR000719">
    <property type="entry name" value="Prot_kinase_dom"/>
</dbReference>
<keyword evidence="3" id="KW-0269">Exonuclease</keyword>
<dbReference type="FunFam" id="1.10.510.10:FF:001791">
    <property type="entry name" value="Protein CBG02188"/>
    <property type="match status" value="1"/>
</dbReference>
<dbReference type="InterPro" id="IPR047201">
    <property type="entry name" value="ERI-1_3'hExo-like"/>
</dbReference>
<dbReference type="SUPFAM" id="SSF53098">
    <property type="entry name" value="Ribonuclease H-like"/>
    <property type="match status" value="1"/>
</dbReference>
<dbReference type="GO" id="GO:0000467">
    <property type="term" value="P:exonucleolytic trimming to generate mature 3'-end of 5.8S rRNA from tricistronic rRNA transcript (SSU-rRNA, 5.8S rRNA, LSU-rRNA)"/>
    <property type="evidence" value="ECO:0000318"/>
    <property type="project" value="GO_Central"/>
</dbReference>
<dbReference type="GeneID" id="8585786"/>
<dbReference type="GO" id="GO:0005737">
    <property type="term" value="C:cytoplasm"/>
    <property type="evidence" value="ECO:0000318"/>
    <property type="project" value="GO_Central"/>
</dbReference>
<feature type="domain" description="Protein kinase" evidence="4">
    <location>
        <begin position="352"/>
        <end position="621"/>
    </location>
</feature>
<dbReference type="PANTHER" id="PTHR23044">
    <property type="entry name" value="3'-5' EXONUCLEASE ERI1-RELATED"/>
    <property type="match status" value="1"/>
</dbReference>
<dbReference type="RefSeq" id="XP_045092000.1">
    <property type="nucleotide sequence ID" value="XM_045239020.1"/>
</dbReference>
<dbReference type="KEGG" id="cbr:CBG_02004"/>
<dbReference type="InterPro" id="IPR036397">
    <property type="entry name" value="RNaseH_sf"/>
</dbReference>
<dbReference type="PROSITE" id="PS50011">
    <property type="entry name" value="PROTEIN_KINASE_DOM"/>
    <property type="match status" value="1"/>
</dbReference>
<dbReference type="GO" id="GO:0005524">
    <property type="term" value="F:ATP binding"/>
    <property type="evidence" value="ECO:0007669"/>
    <property type="project" value="InterPro"/>
</dbReference>
<evidence type="ECO:0000256" key="2">
    <source>
        <dbReference type="ARBA" id="ARBA00022801"/>
    </source>
</evidence>
<reference evidence="5 6" key="1">
    <citation type="journal article" date="2003" name="PLoS Biol.">
        <title>The genome sequence of Caenorhabditis briggsae: a platform for comparative genomics.</title>
        <authorList>
            <person name="Stein L.D."/>
            <person name="Bao Z."/>
            <person name="Blasiar D."/>
            <person name="Blumenthal T."/>
            <person name="Brent M.R."/>
            <person name="Chen N."/>
            <person name="Chinwalla A."/>
            <person name="Clarke L."/>
            <person name="Clee C."/>
            <person name="Coghlan A."/>
            <person name="Coulson A."/>
            <person name="D'Eustachio P."/>
            <person name="Fitch D.H."/>
            <person name="Fulton L.A."/>
            <person name="Fulton R.E."/>
            <person name="Griffiths-Jones S."/>
            <person name="Harris T.W."/>
            <person name="Hillier L.W."/>
            <person name="Kamath R."/>
            <person name="Kuwabara P.E."/>
            <person name="Mardis E.R."/>
            <person name="Marra M.A."/>
            <person name="Miner T.L."/>
            <person name="Minx P."/>
            <person name="Mullikin J.C."/>
            <person name="Plumb R.W."/>
            <person name="Rogers J."/>
            <person name="Schein J.E."/>
            <person name="Sohrmann M."/>
            <person name="Spieth J."/>
            <person name="Stajich J.E."/>
            <person name="Wei C."/>
            <person name="Willey D."/>
            <person name="Wilson R.K."/>
            <person name="Durbin R."/>
            <person name="Waterston R.H."/>
        </authorList>
    </citation>
    <scope>NUCLEOTIDE SEQUENCE [LARGE SCALE GENOMIC DNA]</scope>
    <source>
        <strain evidence="5 6">AF16</strain>
    </source>
</reference>
<evidence type="ECO:0000256" key="1">
    <source>
        <dbReference type="ARBA" id="ARBA00022722"/>
    </source>
</evidence>
<dbReference type="EMBL" id="HE601451">
    <property type="protein sequence ID" value="CAP23182.2"/>
    <property type="molecule type" value="Genomic_DNA"/>
</dbReference>
<dbReference type="SMART" id="SM00479">
    <property type="entry name" value="EXOIII"/>
    <property type="match status" value="1"/>
</dbReference>
<keyword evidence="2" id="KW-0378">Hydrolase</keyword>
<dbReference type="WormBase" id="CBG02004">
    <property type="protein sequence ID" value="CBP41076"/>
    <property type="gene ID" value="WBGene00025152"/>
</dbReference>
<dbReference type="InParanoid" id="A8WRS4"/>
<evidence type="ECO:0000313" key="7">
    <source>
        <dbReference type="WormBase" id="CBG02004"/>
    </source>
</evidence>
<reference evidence="5 6" key="2">
    <citation type="journal article" date="2011" name="PLoS Genet.">
        <title>Caenorhabditis briggsae recombinant inbred line genotypes reveal inter-strain incompatibility and the evolution of recombination.</title>
        <authorList>
            <person name="Ross J.A."/>
            <person name="Koboldt D.C."/>
            <person name="Staisch J.E."/>
            <person name="Chamberlin H.M."/>
            <person name="Gupta B.P."/>
            <person name="Miller R.D."/>
            <person name="Baird S.E."/>
            <person name="Haag E.S."/>
        </authorList>
    </citation>
    <scope>NUCLEOTIDE SEQUENCE [LARGE SCALE GENOMIC DNA]</scope>
    <source>
        <strain evidence="5 6">AF16</strain>
    </source>
</reference>
<dbReference type="InterPro" id="IPR013520">
    <property type="entry name" value="Ribonucl_H"/>
</dbReference>
<keyword evidence="6" id="KW-1185">Reference proteome</keyword>
<dbReference type="CDD" id="cd06133">
    <property type="entry name" value="ERI-1_3'hExo_like"/>
    <property type="match status" value="1"/>
</dbReference>
<dbReference type="InterPro" id="IPR011009">
    <property type="entry name" value="Kinase-like_dom_sf"/>
</dbReference>
<sequence>MSAGYKCPYDNLLILNFATTRDENNYDYASEIIQFSVIVLNTKEKKIREDVKFDKFVRPIINPTLSDYCTNHTGISQNTVDSAEPFPVVFEEFSAWLQENDFQETRYAFVVFSRRDLWFIAQYQFLLVKQPLPAMFKQWVDMNATMKKAQQGQDYHRPEEVSQVPNLQMRFKKLGKNQYFQNIIQDMSNIYNIPYEGTAHNAMDNCHFLAKITKRVLDDGNLVVVNERLQCTFGVSISGVMFAVMTIDFFQYRVMPLTVDPQWKTIYRSAMEVLQRILPLAALHIRWFLPEDDYGVCPYCKQPADVCTGMEHKQYPTNVYEQLREPSVFAVTAGLVKEPVQQSGHFHPNRYNETGEFKAAGVHGKAVSVVDTFHNREGLIMKSTSRPEDYRRELTVLQAMRQRPGFPNLYDFFTAPAQHDAVQYCLIMDYEGDCLHTVSKRTEGGISNFNLMRIAFKLLWTLESLHMHGFCHRDMHAGNVLIRREYDGIVRIKLIDFGMSLPLNPPPIPETNLTSWHASLQVCRHEAYTRFDDLTSGIFVAMWSIGLNPFGDEKDQYLAKKATFDQDPFFHLNSNLKWLAQLYSEVDYQRTAGYSHHDLFEIFYRFNPDFEPTSPITHTVTDNQLIIE</sequence>
<evidence type="ECO:0000313" key="6">
    <source>
        <dbReference type="Proteomes" id="UP000008549"/>
    </source>
</evidence>
<protein>
    <submittedName>
        <fullName evidence="5">Protein CBG02004</fullName>
    </submittedName>
</protein>
<evidence type="ECO:0000256" key="3">
    <source>
        <dbReference type="ARBA" id="ARBA00022839"/>
    </source>
</evidence>
<dbReference type="GO" id="GO:0004672">
    <property type="term" value="F:protein kinase activity"/>
    <property type="evidence" value="ECO:0007669"/>
    <property type="project" value="InterPro"/>
</dbReference>
<evidence type="ECO:0000259" key="4">
    <source>
        <dbReference type="PROSITE" id="PS50011"/>
    </source>
</evidence>
<accession>A8WRS4</accession>
<dbReference type="SUPFAM" id="SSF56112">
    <property type="entry name" value="Protein kinase-like (PK-like)"/>
    <property type="match status" value="1"/>
</dbReference>
<dbReference type="SMART" id="SM00220">
    <property type="entry name" value="S_TKc"/>
    <property type="match status" value="1"/>
</dbReference>
<dbReference type="eggNOG" id="KOG0542">
    <property type="taxonomic scope" value="Eukaryota"/>
</dbReference>
<proteinExistence type="predicted"/>
<dbReference type="Gene3D" id="1.10.510.10">
    <property type="entry name" value="Transferase(Phosphotransferase) domain 1"/>
    <property type="match status" value="1"/>
</dbReference>
<dbReference type="PANTHER" id="PTHR23044:SF4">
    <property type="entry name" value="CELL DEATH-RELATED NUCLEASE 4"/>
    <property type="match status" value="1"/>
</dbReference>
<dbReference type="CTD" id="8585786"/>
<dbReference type="GO" id="GO:0003676">
    <property type="term" value="F:nucleic acid binding"/>
    <property type="evidence" value="ECO:0007669"/>
    <property type="project" value="InterPro"/>
</dbReference>
<evidence type="ECO:0000313" key="5">
    <source>
        <dbReference type="EMBL" id="CAP23182.2"/>
    </source>
</evidence>
<name>A8WRS4_CAEBR</name>
<dbReference type="Proteomes" id="UP000008549">
    <property type="component" value="Unassembled WGS sequence"/>
</dbReference>
<organism evidence="5 6">
    <name type="scientific">Caenorhabditis briggsae</name>
    <dbReference type="NCBI Taxonomy" id="6238"/>
    <lineage>
        <taxon>Eukaryota</taxon>
        <taxon>Metazoa</taxon>
        <taxon>Ecdysozoa</taxon>
        <taxon>Nematoda</taxon>
        <taxon>Chromadorea</taxon>
        <taxon>Rhabditida</taxon>
        <taxon>Rhabditina</taxon>
        <taxon>Rhabditomorpha</taxon>
        <taxon>Rhabditoidea</taxon>
        <taxon>Rhabditidae</taxon>
        <taxon>Peloderinae</taxon>
        <taxon>Caenorhabditis</taxon>
    </lineage>
</organism>
<dbReference type="Pfam" id="PF00069">
    <property type="entry name" value="Pkinase"/>
    <property type="match status" value="1"/>
</dbReference>
<dbReference type="InterPro" id="IPR012337">
    <property type="entry name" value="RNaseH-like_sf"/>
</dbReference>
<dbReference type="eggNOG" id="KOG1164">
    <property type="taxonomic scope" value="Eukaryota"/>
</dbReference>
<dbReference type="Gene3D" id="3.30.420.10">
    <property type="entry name" value="Ribonuclease H-like superfamily/Ribonuclease H"/>
    <property type="match status" value="1"/>
</dbReference>
<dbReference type="Pfam" id="PF00929">
    <property type="entry name" value="RNase_T"/>
    <property type="match status" value="1"/>
</dbReference>
<gene>
    <name evidence="5 7" type="ORF">CBG02004</name>
    <name evidence="5" type="ORF">CBG_02004</name>
</gene>
<dbReference type="InterPro" id="IPR051274">
    <property type="entry name" value="3-5_Exoribonuclease"/>
</dbReference>
<keyword evidence="1" id="KW-0540">Nuclease</keyword>